<dbReference type="Pfam" id="PF01926">
    <property type="entry name" value="MMR_HSR1"/>
    <property type="match status" value="1"/>
</dbReference>
<dbReference type="GO" id="GO:0003924">
    <property type="term" value="F:GTPase activity"/>
    <property type="evidence" value="ECO:0007669"/>
    <property type="project" value="TreeGrafter"/>
</dbReference>
<dbReference type="InterPro" id="IPR019991">
    <property type="entry name" value="GTP-bd_ribosome_bgen"/>
</dbReference>
<dbReference type="SUPFAM" id="SSF52540">
    <property type="entry name" value="P-loop containing nucleoside triphosphate hydrolases"/>
    <property type="match status" value="1"/>
</dbReference>
<dbReference type="FunFam" id="3.40.50.300:FF:001189">
    <property type="entry name" value="DAR GTPase 3 chloroplastic"/>
    <property type="match status" value="1"/>
</dbReference>
<feature type="region of interest" description="Disordered" evidence="3">
    <location>
        <begin position="1"/>
        <end position="40"/>
    </location>
</feature>
<dbReference type="PRINTS" id="PR00326">
    <property type="entry name" value="GTP1OBG"/>
</dbReference>
<keyword evidence="6" id="KW-1185">Reference proteome</keyword>
<dbReference type="InterPro" id="IPR027417">
    <property type="entry name" value="P-loop_NTPase"/>
</dbReference>
<keyword evidence="1" id="KW-0547">Nucleotide-binding</keyword>
<dbReference type="Gene3D" id="3.40.50.300">
    <property type="entry name" value="P-loop containing nucleotide triphosphate hydrolases"/>
    <property type="match status" value="1"/>
</dbReference>
<protein>
    <recommendedName>
        <fullName evidence="4">G domain-containing protein</fullName>
    </recommendedName>
</protein>
<feature type="compositionally biased region" description="Basic and acidic residues" evidence="3">
    <location>
        <begin position="10"/>
        <end position="24"/>
    </location>
</feature>
<gene>
    <name evidence="5" type="ORF">CBR_g41288</name>
</gene>
<dbReference type="AlphaFoldDB" id="A0A388LVE0"/>
<feature type="domain" description="G" evidence="4">
    <location>
        <begin position="423"/>
        <end position="477"/>
    </location>
</feature>
<dbReference type="PANTHER" id="PTHR45782">
    <property type="entry name" value="MITOCHONDRIAL RIBOSOME-ASSOCIATED GTPASE 1"/>
    <property type="match status" value="1"/>
</dbReference>
<name>A0A388LVE0_CHABU</name>
<dbReference type="Gramene" id="GBG86294">
    <property type="protein sequence ID" value="GBG86294"/>
    <property type="gene ID" value="CBR_g41288"/>
</dbReference>
<dbReference type="STRING" id="69332.A0A388LVE0"/>
<feature type="compositionally biased region" description="Gly residues" evidence="3">
    <location>
        <begin position="25"/>
        <end position="34"/>
    </location>
</feature>
<dbReference type="GO" id="GO:0005739">
    <property type="term" value="C:mitochondrion"/>
    <property type="evidence" value="ECO:0007669"/>
    <property type="project" value="TreeGrafter"/>
</dbReference>
<organism evidence="5 6">
    <name type="scientific">Chara braunii</name>
    <name type="common">Braun's stonewort</name>
    <dbReference type="NCBI Taxonomy" id="69332"/>
    <lineage>
        <taxon>Eukaryota</taxon>
        <taxon>Viridiplantae</taxon>
        <taxon>Streptophyta</taxon>
        <taxon>Charophyceae</taxon>
        <taxon>Charales</taxon>
        <taxon>Characeae</taxon>
        <taxon>Chara</taxon>
    </lineage>
</organism>
<evidence type="ECO:0000313" key="6">
    <source>
        <dbReference type="Proteomes" id="UP000265515"/>
    </source>
</evidence>
<dbReference type="OrthoDB" id="269151at2759"/>
<evidence type="ECO:0000256" key="3">
    <source>
        <dbReference type="SAM" id="MobiDB-lite"/>
    </source>
</evidence>
<keyword evidence="2" id="KW-0342">GTP-binding</keyword>
<evidence type="ECO:0000259" key="4">
    <source>
        <dbReference type="Pfam" id="PF01926"/>
    </source>
</evidence>
<dbReference type="InterPro" id="IPR023179">
    <property type="entry name" value="GTP-bd_ortho_bundle_sf"/>
</dbReference>
<dbReference type="GO" id="GO:0005525">
    <property type="term" value="F:GTP binding"/>
    <property type="evidence" value="ECO:0007669"/>
    <property type="project" value="UniProtKB-KW"/>
</dbReference>
<comment type="caution">
    <text evidence="5">The sequence shown here is derived from an EMBL/GenBank/DDBJ whole genome shotgun (WGS) entry which is preliminary data.</text>
</comment>
<dbReference type="Gene3D" id="1.10.1580.10">
    <property type="match status" value="1"/>
</dbReference>
<reference evidence="5 6" key="1">
    <citation type="journal article" date="2018" name="Cell">
        <title>The Chara Genome: Secondary Complexity and Implications for Plant Terrestrialization.</title>
        <authorList>
            <person name="Nishiyama T."/>
            <person name="Sakayama H."/>
            <person name="Vries J.D."/>
            <person name="Buschmann H."/>
            <person name="Saint-Marcoux D."/>
            <person name="Ullrich K.K."/>
            <person name="Haas F.B."/>
            <person name="Vanderstraeten L."/>
            <person name="Becker D."/>
            <person name="Lang D."/>
            <person name="Vosolsobe S."/>
            <person name="Rombauts S."/>
            <person name="Wilhelmsson P.K.I."/>
            <person name="Janitza P."/>
            <person name="Kern R."/>
            <person name="Heyl A."/>
            <person name="Rumpler F."/>
            <person name="Villalobos L.I.A.C."/>
            <person name="Clay J.M."/>
            <person name="Skokan R."/>
            <person name="Toyoda A."/>
            <person name="Suzuki Y."/>
            <person name="Kagoshima H."/>
            <person name="Schijlen E."/>
            <person name="Tajeshwar N."/>
            <person name="Catarino B."/>
            <person name="Hetherington A.J."/>
            <person name="Saltykova A."/>
            <person name="Bonnot C."/>
            <person name="Breuninger H."/>
            <person name="Symeonidi A."/>
            <person name="Radhakrishnan G.V."/>
            <person name="Van Nieuwerburgh F."/>
            <person name="Deforce D."/>
            <person name="Chang C."/>
            <person name="Karol K.G."/>
            <person name="Hedrich R."/>
            <person name="Ulvskov P."/>
            <person name="Glockner G."/>
            <person name="Delwiche C.F."/>
            <person name="Petrasek J."/>
            <person name="Van de Peer Y."/>
            <person name="Friml J."/>
            <person name="Beilby M."/>
            <person name="Dolan L."/>
            <person name="Kohara Y."/>
            <person name="Sugano S."/>
            <person name="Fujiyama A."/>
            <person name="Delaux P.-M."/>
            <person name="Quint M."/>
            <person name="TheiBen G."/>
            <person name="Hagemann M."/>
            <person name="Harholt J."/>
            <person name="Dunand C."/>
            <person name="Zachgo S."/>
            <person name="Langdale J."/>
            <person name="Maumus F."/>
            <person name="Straeten D.V.D."/>
            <person name="Gould S.B."/>
            <person name="Rensing S.A."/>
        </authorList>
    </citation>
    <scope>NUCLEOTIDE SEQUENCE [LARGE SCALE GENOMIC DNA]</scope>
    <source>
        <strain evidence="5 6">S276</strain>
    </source>
</reference>
<evidence type="ECO:0000256" key="1">
    <source>
        <dbReference type="ARBA" id="ARBA00022741"/>
    </source>
</evidence>
<dbReference type="CDD" id="cd01856">
    <property type="entry name" value="YlqF"/>
    <property type="match status" value="1"/>
</dbReference>
<dbReference type="InterPro" id="IPR006073">
    <property type="entry name" value="GTP-bd"/>
</dbReference>
<dbReference type="Proteomes" id="UP000265515">
    <property type="component" value="Unassembled WGS sequence"/>
</dbReference>
<dbReference type="EMBL" id="BFEA01000557">
    <property type="protein sequence ID" value="GBG86294.1"/>
    <property type="molecule type" value="Genomic_DNA"/>
</dbReference>
<proteinExistence type="predicted"/>
<dbReference type="PANTHER" id="PTHR45782:SF5">
    <property type="entry name" value="DAR GTPASE 3, CHLOROPLASTIC"/>
    <property type="match status" value="1"/>
</dbReference>
<dbReference type="NCBIfam" id="TIGR03596">
    <property type="entry name" value="GTPase_YlqF"/>
    <property type="match status" value="1"/>
</dbReference>
<evidence type="ECO:0000313" key="5">
    <source>
        <dbReference type="EMBL" id="GBG86294.1"/>
    </source>
</evidence>
<sequence length="583" mass="63542">MQGKFAGVKEVAEGKGDRGEEKVGGGRGPSGCGIEGRRRSGCQSGWGYRNPMKCRGKNARATGINRETRRGTRGSRGRCSCISFMALTAAHRGWDALHADVGEGDHHRFRRPQVSSAVSFSRCPRTPISSLARARRRGGGVRLSYCTLHHVGIAALGRGSAVRWPLPLLRLGENNEGGGFMGCDISALGKDPVCAGCDGYDSCPNHLFSASSPPPAPLPLLRPRSLLPPHHFHGWTRKTRKMGGRSMAVVPSAVHGDGVGRVVVVTSDSGGGKLQEETRNVLRHAEGVLDADMAYLTRTARLVQWYPGHIAKAERDLKQQLKLVDVVIEVRDARIPLATTHPDIDQWIGGRLKIIVLNRQDMVSSEDRRIWSAYFRQNGEKVFYTDGQHGVGIQQLQKAASGIGKSINSKRKMKGLLPRSVRAAVVGFPNVGKSALINRLLKKRACESAPRPGVTRSVRWIQIGEELDLMDAPGILPMRIADQAAAVRLAICNDIGEASYDVAGVAAIMIEMIRRMSWVRVNAVSDRYKIDAASVSGEELLYRLADRLFGGDIDVAAHRVLKDYRRGALGLFALERPPKPKPL</sequence>
<evidence type="ECO:0000256" key="2">
    <source>
        <dbReference type="ARBA" id="ARBA00023134"/>
    </source>
</evidence>
<accession>A0A388LVE0</accession>
<dbReference type="GO" id="GO:0032543">
    <property type="term" value="P:mitochondrial translation"/>
    <property type="evidence" value="ECO:0007669"/>
    <property type="project" value="TreeGrafter"/>
</dbReference>